<dbReference type="InterPro" id="IPR040624">
    <property type="entry name" value="HalOD1"/>
</dbReference>
<evidence type="ECO:0000259" key="1">
    <source>
        <dbReference type="Pfam" id="PF18545"/>
    </source>
</evidence>
<evidence type="ECO:0000313" key="2">
    <source>
        <dbReference type="EMBL" id="RQG97336.1"/>
    </source>
</evidence>
<dbReference type="EMBL" id="REGA01000002">
    <property type="protein sequence ID" value="RQG97336.1"/>
    <property type="molecule type" value="Genomic_DNA"/>
</dbReference>
<dbReference type="AlphaFoldDB" id="A0A3N6MRN6"/>
<comment type="caution">
    <text evidence="2">The sequence shown here is derived from an EMBL/GenBank/DDBJ whole genome shotgun (WGS) entry which is preliminary data.</text>
</comment>
<name>A0A3N6MRN6_NATCH</name>
<organism evidence="2 3">
    <name type="scientific">Natrarchaeobius chitinivorans</name>
    <dbReference type="NCBI Taxonomy" id="1679083"/>
    <lineage>
        <taxon>Archaea</taxon>
        <taxon>Methanobacteriati</taxon>
        <taxon>Methanobacteriota</taxon>
        <taxon>Stenosarchaea group</taxon>
        <taxon>Halobacteria</taxon>
        <taxon>Halobacteriales</taxon>
        <taxon>Natrialbaceae</taxon>
        <taxon>Natrarchaeobius</taxon>
    </lineage>
</organism>
<accession>A0A3N6MRN6</accession>
<keyword evidence="3" id="KW-1185">Reference proteome</keyword>
<feature type="domain" description="Halobacterial output" evidence="1">
    <location>
        <begin position="3"/>
        <end position="67"/>
    </location>
</feature>
<reference evidence="2 3" key="1">
    <citation type="submission" date="2018-10" db="EMBL/GenBank/DDBJ databases">
        <title>Natrarchaeobius chitinivorans gen. nov., sp. nov., and Natrarchaeobius haloalkaliphilus sp. nov., alkaliphilic, chitin-utilizing haloarchaea from hypersaline alkaline lakes.</title>
        <authorList>
            <person name="Sorokin D.Y."/>
            <person name="Elcheninov A.G."/>
            <person name="Kostrikina N.A."/>
            <person name="Bale N.J."/>
            <person name="Sinninghe Damste J.S."/>
            <person name="Khijniak T.V."/>
            <person name="Kublanov I.V."/>
            <person name="Toshchakov S.V."/>
        </authorList>
    </citation>
    <scope>NUCLEOTIDE SEQUENCE [LARGE SCALE GENOMIC DNA]</scope>
    <source>
        <strain evidence="2 3">AArcht4T</strain>
    </source>
</reference>
<proteinExistence type="predicted"/>
<sequence>MYAVVTAVAEVEDSAVGDLPPLYDAIDPEALNKLFTSRCEPTVDLVEFEYAGYSIAVRGSGDVAVHPA</sequence>
<gene>
    <name evidence="2" type="ORF">EA473_03970</name>
</gene>
<protein>
    <recommendedName>
        <fullName evidence="1">Halobacterial output domain-containing protein</fullName>
    </recommendedName>
</protein>
<evidence type="ECO:0000313" key="3">
    <source>
        <dbReference type="Proteomes" id="UP000282323"/>
    </source>
</evidence>
<dbReference type="Pfam" id="PF18545">
    <property type="entry name" value="HalOD1"/>
    <property type="match status" value="1"/>
</dbReference>
<dbReference type="Proteomes" id="UP000282323">
    <property type="component" value="Unassembled WGS sequence"/>
</dbReference>